<gene>
    <name evidence="3" type="ORF">GII31_18710</name>
</gene>
<evidence type="ECO:0000256" key="1">
    <source>
        <dbReference type="SAM" id="MobiDB-lite"/>
    </source>
</evidence>
<dbReference type="InterPro" id="IPR019719">
    <property type="entry name" value="DUF2599"/>
</dbReference>
<feature type="compositionally biased region" description="Low complexity" evidence="1">
    <location>
        <begin position="45"/>
        <end position="86"/>
    </location>
</feature>
<organism evidence="3 4">
    <name type="scientific">Gordonia pseudamarae</name>
    <dbReference type="NCBI Taxonomy" id="2831662"/>
    <lineage>
        <taxon>Bacteria</taxon>
        <taxon>Bacillati</taxon>
        <taxon>Actinomycetota</taxon>
        <taxon>Actinomycetes</taxon>
        <taxon>Mycobacteriales</taxon>
        <taxon>Gordoniaceae</taxon>
        <taxon>Gordonia</taxon>
    </lineage>
</organism>
<dbReference type="EMBL" id="CP045809">
    <property type="protein sequence ID" value="QHN36624.1"/>
    <property type="molecule type" value="Genomic_DNA"/>
</dbReference>
<dbReference type="RefSeq" id="WP_246221950.1">
    <property type="nucleotide sequence ID" value="NZ_CP045806.1"/>
</dbReference>
<sequence length="194" mass="20571">MGNEWRASVRTRHTGPVRTVAAALAAGALAWMLAACGDSGEVADDTTAGTSTSASVPTTTGPTTTGPSADGSPGPEYSTTPEYPTTQVYRPPYIDHLEWAETEVGPSLRIHPTVSGRNTDAPTAGDEAWSEILTLDPSAESPGMRAQFDCHWTFARLVDPDKTSWNLEPRRPVVTADEMIAARCNPGFAEEPGN</sequence>
<feature type="chain" id="PRO_5045304396" evidence="2">
    <location>
        <begin position="38"/>
        <end position="194"/>
    </location>
</feature>
<dbReference type="Pfam" id="PF10783">
    <property type="entry name" value="DUF2599"/>
    <property type="match status" value="1"/>
</dbReference>
<dbReference type="Proteomes" id="UP001059836">
    <property type="component" value="Chromosome"/>
</dbReference>
<reference evidence="3" key="1">
    <citation type="journal article" date="2021" name="Nat. Microbiol.">
        <title>Cocultivation of an ultrasmall environmental parasitic bacterium with lytic ability against bacteria associated with wastewater foams.</title>
        <authorList>
            <person name="Batinovic S."/>
            <person name="Rose J.J.A."/>
            <person name="Ratcliffe J."/>
            <person name="Seviour R.J."/>
            <person name="Petrovski S."/>
        </authorList>
    </citation>
    <scope>NUCLEOTIDE SEQUENCE</scope>
    <source>
        <strain evidence="3">CON9</strain>
    </source>
</reference>
<proteinExistence type="predicted"/>
<keyword evidence="4" id="KW-1185">Reference proteome</keyword>
<feature type="region of interest" description="Disordered" evidence="1">
    <location>
        <begin position="42"/>
        <end position="88"/>
    </location>
</feature>
<evidence type="ECO:0000256" key="2">
    <source>
        <dbReference type="SAM" id="SignalP"/>
    </source>
</evidence>
<evidence type="ECO:0000313" key="3">
    <source>
        <dbReference type="EMBL" id="QHN36624.1"/>
    </source>
</evidence>
<accession>A0ABX6IL41</accession>
<protein>
    <submittedName>
        <fullName evidence="3">DUF2599 domain-containing protein</fullName>
    </submittedName>
</protein>
<evidence type="ECO:0000313" key="4">
    <source>
        <dbReference type="Proteomes" id="UP001059836"/>
    </source>
</evidence>
<name>A0ABX6IL41_9ACTN</name>
<keyword evidence="2" id="KW-0732">Signal</keyword>
<feature type="signal peptide" evidence="2">
    <location>
        <begin position="1"/>
        <end position="37"/>
    </location>
</feature>